<name>A0ABV0R1I1_9TELE</name>
<dbReference type="InterPro" id="IPR026306">
    <property type="entry name" value="RSBN1/Dpy-2/CEP530"/>
</dbReference>
<protein>
    <submittedName>
        <fullName evidence="2">Lysine-specific demethylase rsbn1l</fullName>
    </submittedName>
</protein>
<keyword evidence="3" id="KW-1185">Reference proteome</keyword>
<comment type="similarity">
    <text evidence="1">Belongs to the round spermatid basic protein 1 family.</text>
</comment>
<proteinExistence type="inferred from homology"/>
<gene>
    <name evidence="2" type="primary">RSBN1L</name>
    <name evidence="2" type="ORF">XENOCAPTIV_021825</name>
</gene>
<sequence>MRQVSLVGAVDEEVGDYFPEFLNMLEESPFLMVSALSHSCRTFAPVQTPTCQHLFDLPPACRTLPWGTFSSLQLQSPTESDDGPIMWVRPGEQMIPMADMPKSPFKRKRCALPNFRSFNTFSE</sequence>
<dbReference type="PANTHER" id="PTHR13354">
    <property type="entry name" value="ROUND SPERMATID BASIC PROTEIN 1"/>
    <property type="match status" value="1"/>
</dbReference>
<dbReference type="EMBL" id="JAHRIN010030014">
    <property type="protein sequence ID" value="MEQ2201979.1"/>
    <property type="molecule type" value="Genomic_DNA"/>
</dbReference>
<dbReference type="Proteomes" id="UP001434883">
    <property type="component" value="Unassembled WGS sequence"/>
</dbReference>
<evidence type="ECO:0000256" key="1">
    <source>
        <dbReference type="ARBA" id="ARBA00010560"/>
    </source>
</evidence>
<reference evidence="2 3" key="1">
    <citation type="submission" date="2021-06" db="EMBL/GenBank/DDBJ databases">
        <authorList>
            <person name="Palmer J.M."/>
        </authorList>
    </citation>
    <scope>NUCLEOTIDE SEQUENCE [LARGE SCALE GENOMIC DNA]</scope>
    <source>
        <strain evidence="2 3">XC_2019</strain>
        <tissue evidence="2">Muscle</tissue>
    </source>
</reference>
<evidence type="ECO:0000313" key="3">
    <source>
        <dbReference type="Proteomes" id="UP001434883"/>
    </source>
</evidence>
<dbReference type="PANTHER" id="PTHR13354:SF9">
    <property type="entry name" value="LYSINE-SPECIFIC DEMETHYLASE RSBN1L"/>
    <property type="match status" value="1"/>
</dbReference>
<organism evidence="2 3">
    <name type="scientific">Xenoophorus captivus</name>
    <dbReference type="NCBI Taxonomy" id="1517983"/>
    <lineage>
        <taxon>Eukaryota</taxon>
        <taxon>Metazoa</taxon>
        <taxon>Chordata</taxon>
        <taxon>Craniata</taxon>
        <taxon>Vertebrata</taxon>
        <taxon>Euteleostomi</taxon>
        <taxon>Actinopterygii</taxon>
        <taxon>Neopterygii</taxon>
        <taxon>Teleostei</taxon>
        <taxon>Neoteleostei</taxon>
        <taxon>Acanthomorphata</taxon>
        <taxon>Ovalentaria</taxon>
        <taxon>Atherinomorphae</taxon>
        <taxon>Cyprinodontiformes</taxon>
        <taxon>Goodeidae</taxon>
        <taxon>Xenoophorus</taxon>
    </lineage>
</organism>
<evidence type="ECO:0000313" key="2">
    <source>
        <dbReference type="EMBL" id="MEQ2201979.1"/>
    </source>
</evidence>
<comment type="caution">
    <text evidence="2">The sequence shown here is derived from an EMBL/GenBank/DDBJ whole genome shotgun (WGS) entry which is preliminary data.</text>
</comment>
<accession>A0ABV0R1I1</accession>